<name>A0AAV0DW47_9ASTE</name>
<accession>A0AAV0DW47</accession>
<keyword evidence="2" id="KW-1185">Reference proteome</keyword>
<organism evidence="1 2">
    <name type="scientific">Cuscuta epithymum</name>
    <dbReference type="NCBI Taxonomy" id="186058"/>
    <lineage>
        <taxon>Eukaryota</taxon>
        <taxon>Viridiplantae</taxon>
        <taxon>Streptophyta</taxon>
        <taxon>Embryophyta</taxon>
        <taxon>Tracheophyta</taxon>
        <taxon>Spermatophyta</taxon>
        <taxon>Magnoliopsida</taxon>
        <taxon>eudicotyledons</taxon>
        <taxon>Gunneridae</taxon>
        <taxon>Pentapetalae</taxon>
        <taxon>asterids</taxon>
        <taxon>lamiids</taxon>
        <taxon>Solanales</taxon>
        <taxon>Convolvulaceae</taxon>
        <taxon>Cuscuteae</taxon>
        <taxon>Cuscuta</taxon>
        <taxon>Cuscuta subgen. Cuscuta</taxon>
    </lineage>
</organism>
<sequence length="10" mass="1249">MIRLLIVMFL</sequence>
<protein>
    <submittedName>
        <fullName evidence="1">Uncharacterized protein</fullName>
    </submittedName>
</protein>
<dbReference type="Proteomes" id="UP001152523">
    <property type="component" value="Unassembled WGS sequence"/>
</dbReference>
<dbReference type="EMBL" id="CAMAPF010000141">
    <property type="protein sequence ID" value="CAH9107139.1"/>
    <property type="molecule type" value="Genomic_DNA"/>
</dbReference>
<evidence type="ECO:0000313" key="1">
    <source>
        <dbReference type="EMBL" id="CAH9107139.1"/>
    </source>
</evidence>
<comment type="caution">
    <text evidence="1">The sequence shown here is derived from an EMBL/GenBank/DDBJ whole genome shotgun (WGS) entry which is preliminary data.</text>
</comment>
<evidence type="ECO:0000313" key="2">
    <source>
        <dbReference type="Proteomes" id="UP001152523"/>
    </source>
</evidence>
<feature type="non-terminal residue" evidence="1">
    <location>
        <position position="10"/>
    </location>
</feature>
<gene>
    <name evidence="1" type="ORF">CEPIT_LOCUS17842</name>
</gene>
<reference evidence="1" key="1">
    <citation type="submission" date="2022-07" db="EMBL/GenBank/DDBJ databases">
        <authorList>
            <person name="Macas J."/>
            <person name="Novak P."/>
            <person name="Neumann P."/>
        </authorList>
    </citation>
    <scope>NUCLEOTIDE SEQUENCE</scope>
</reference>
<proteinExistence type="predicted"/>